<evidence type="ECO:0000259" key="3">
    <source>
        <dbReference type="PROSITE" id="PS50404"/>
    </source>
</evidence>
<protein>
    <submittedName>
        <fullName evidence="5">Glutathione S-transferase</fullName>
    </submittedName>
</protein>
<dbReference type="Pfam" id="PF13417">
    <property type="entry name" value="GST_N_3"/>
    <property type="match status" value="1"/>
</dbReference>
<comment type="similarity">
    <text evidence="1">Belongs to the GST superfamily.</text>
</comment>
<dbReference type="InterPro" id="IPR040079">
    <property type="entry name" value="Glutathione_S-Trfase"/>
</dbReference>
<dbReference type="FunFam" id="3.40.30.10:FF:000039">
    <property type="entry name" value="Glutathione S-transferase domain"/>
    <property type="match status" value="1"/>
</dbReference>
<evidence type="ECO:0000259" key="4">
    <source>
        <dbReference type="PROSITE" id="PS50405"/>
    </source>
</evidence>
<name>A0A1G7MFL2_9RHOB</name>
<dbReference type="OrthoDB" id="9810080at2"/>
<keyword evidence="2 5" id="KW-0808">Transferase</keyword>
<dbReference type="GO" id="GO:0016740">
    <property type="term" value="F:transferase activity"/>
    <property type="evidence" value="ECO:0007669"/>
    <property type="project" value="UniProtKB-KW"/>
</dbReference>
<dbReference type="Proteomes" id="UP000182284">
    <property type="component" value="Unassembled WGS sequence"/>
</dbReference>
<dbReference type="PROSITE" id="PS50404">
    <property type="entry name" value="GST_NTER"/>
    <property type="match status" value="1"/>
</dbReference>
<dbReference type="RefSeq" id="WP_074644939.1">
    <property type="nucleotide sequence ID" value="NZ_FNBL01000005.1"/>
</dbReference>
<dbReference type="PANTHER" id="PTHR44051:SF19">
    <property type="entry name" value="DISULFIDE-BOND OXIDOREDUCTASE YFCG"/>
    <property type="match status" value="1"/>
</dbReference>
<dbReference type="Gene3D" id="3.40.30.10">
    <property type="entry name" value="Glutaredoxin"/>
    <property type="match status" value="1"/>
</dbReference>
<dbReference type="SUPFAM" id="SSF47616">
    <property type="entry name" value="GST C-terminal domain-like"/>
    <property type="match status" value="1"/>
</dbReference>
<evidence type="ECO:0000313" key="6">
    <source>
        <dbReference type="Proteomes" id="UP000182284"/>
    </source>
</evidence>
<dbReference type="AlphaFoldDB" id="A0A1G7MFL2"/>
<sequence>MLTLYARRDSSNCAKVFWLLDLLDLPFDLIPMGRGSGAQDTVAFERLTPFGKVPVITDGALIAWESNAILRALAKRAQPNTVWPEDQRQQTRIDGWMDWASLSLTPPLTRLRKVRAAGGEGELAAVIEAATLLDWQLGQSPFIAGDTLSLADITAAPSVHRLGLLSAQEPRLPKLPHLLAYREKLELDPLYRLHIRDALT</sequence>
<accession>A0A1G7MFL2</accession>
<feature type="domain" description="GST C-terminal" evidence="4">
    <location>
        <begin position="86"/>
        <end position="200"/>
    </location>
</feature>
<evidence type="ECO:0000256" key="2">
    <source>
        <dbReference type="ARBA" id="ARBA00022679"/>
    </source>
</evidence>
<dbReference type="PANTHER" id="PTHR44051">
    <property type="entry name" value="GLUTATHIONE S-TRANSFERASE-RELATED"/>
    <property type="match status" value="1"/>
</dbReference>
<dbReference type="CDD" id="cd00299">
    <property type="entry name" value="GST_C_family"/>
    <property type="match status" value="1"/>
</dbReference>
<dbReference type="InterPro" id="IPR010987">
    <property type="entry name" value="Glutathione-S-Trfase_C-like"/>
</dbReference>
<dbReference type="SFLD" id="SFLDG00358">
    <property type="entry name" value="Main_(cytGST)"/>
    <property type="match status" value="1"/>
</dbReference>
<proteinExistence type="inferred from homology"/>
<dbReference type="SUPFAM" id="SSF52833">
    <property type="entry name" value="Thioredoxin-like"/>
    <property type="match status" value="1"/>
</dbReference>
<evidence type="ECO:0000313" key="5">
    <source>
        <dbReference type="EMBL" id="SDF60628.1"/>
    </source>
</evidence>
<dbReference type="Gene3D" id="1.20.1050.10">
    <property type="match status" value="1"/>
</dbReference>
<organism evidence="5 6">
    <name type="scientific">Celeribacter baekdonensis</name>
    <dbReference type="NCBI Taxonomy" id="875171"/>
    <lineage>
        <taxon>Bacteria</taxon>
        <taxon>Pseudomonadati</taxon>
        <taxon>Pseudomonadota</taxon>
        <taxon>Alphaproteobacteria</taxon>
        <taxon>Rhodobacterales</taxon>
        <taxon>Roseobacteraceae</taxon>
        <taxon>Celeribacter</taxon>
    </lineage>
</organism>
<dbReference type="InterPro" id="IPR036249">
    <property type="entry name" value="Thioredoxin-like_sf"/>
</dbReference>
<dbReference type="EMBL" id="FNBL01000005">
    <property type="protein sequence ID" value="SDF60628.1"/>
    <property type="molecule type" value="Genomic_DNA"/>
</dbReference>
<dbReference type="InterPro" id="IPR004045">
    <property type="entry name" value="Glutathione_S-Trfase_N"/>
</dbReference>
<reference evidence="5 6" key="1">
    <citation type="submission" date="2016-10" db="EMBL/GenBank/DDBJ databases">
        <authorList>
            <person name="de Groot N.N."/>
        </authorList>
    </citation>
    <scope>NUCLEOTIDE SEQUENCE [LARGE SCALE GENOMIC DNA]</scope>
    <source>
        <strain evidence="5 6">DSM 27375</strain>
    </source>
</reference>
<dbReference type="Pfam" id="PF13410">
    <property type="entry name" value="GST_C_2"/>
    <property type="match status" value="1"/>
</dbReference>
<dbReference type="InterPro" id="IPR036282">
    <property type="entry name" value="Glutathione-S-Trfase_C_sf"/>
</dbReference>
<dbReference type="SFLD" id="SFLDS00019">
    <property type="entry name" value="Glutathione_Transferase_(cytos"/>
    <property type="match status" value="1"/>
</dbReference>
<feature type="domain" description="GST N-terminal" evidence="3">
    <location>
        <begin position="1"/>
        <end position="81"/>
    </location>
</feature>
<dbReference type="PROSITE" id="PS50405">
    <property type="entry name" value="GST_CTER"/>
    <property type="match status" value="1"/>
</dbReference>
<gene>
    <name evidence="5" type="ORF">SAMN04488117_105218</name>
</gene>
<evidence type="ECO:0000256" key="1">
    <source>
        <dbReference type="ARBA" id="ARBA00007409"/>
    </source>
</evidence>